<evidence type="ECO:0008006" key="3">
    <source>
        <dbReference type="Google" id="ProtNLM"/>
    </source>
</evidence>
<name>A0A814P4H2_9BILA</name>
<dbReference type="Pfam" id="PF18758">
    <property type="entry name" value="KDZ"/>
    <property type="match status" value="1"/>
</dbReference>
<dbReference type="InterPro" id="IPR040521">
    <property type="entry name" value="KDZ"/>
</dbReference>
<reference evidence="1" key="1">
    <citation type="submission" date="2021-02" db="EMBL/GenBank/DDBJ databases">
        <authorList>
            <person name="Nowell W R."/>
        </authorList>
    </citation>
    <scope>NUCLEOTIDE SEQUENCE</scope>
    <source>
        <strain evidence="1">Ploen Becks lab</strain>
    </source>
</reference>
<evidence type="ECO:0000313" key="2">
    <source>
        <dbReference type="Proteomes" id="UP000663879"/>
    </source>
</evidence>
<dbReference type="PANTHER" id="PTHR34305:SF1">
    <property type="entry name" value="SWIM-TYPE DOMAIN-CONTAINING PROTEIN"/>
    <property type="match status" value="1"/>
</dbReference>
<dbReference type="PANTHER" id="PTHR34305">
    <property type="entry name" value="EXPRESSED PROTEIN"/>
    <property type="match status" value="1"/>
</dbReference>
<dbReference type="EMBL" id="CAJNOC010007654">
    <property type="protein sequence ID" value="CAF1102745.1"/>
    <property type="molecule type" value="Genomic_DNA"/>
</dbReference>
<comment type="caution">
    <text evidence="1">The sequence shown here is derived from an EMBL/GenBank/DDBJ whole genome shotgun (WGS) entry which is preliminary data.</text>
</comment>
<gene>
    <name evidence="1" type="ORF">OXX778_LOCUS21235</name>
</gene>
<keyword evidence="2" id="KW-1185">Reference proteome</keyword>
<accession>A0A814P4H2</accession>
<sequence>MYFALEFEIQYDSGIIKDYFSEKYQKNIDPNSLECLMSKFCFLMGTNIVAFKNLKNDLKIILRKKTESVYPDILVCKFCESKLISYDSSILYTYSLNKSGNVRFIRKSCTKCQAFYEIDRYGIGAKTYFYEFSSTKYFKLSNQTVFHLDILIDISHHIARNNMTFEGYSEVYNHKNGETSRTLNRKRLSEIWFSYQLRKYQNIFDENLKCFDSKNTEFFLEGCLSKIHKSLFDDWIIIHEKQCRDEVCKSTVILDGNLKCNRLRCIVDYDSSDENSFGCPETPKIGSYYCEKHIISNMINNDFLPPDDFVMIHSHQKNKKGEIIFHVKFNSAPKNRFIEKSIVEKWTAEYDAYIKNYNKTKTEKLSCILNKDLFFNKKHTAGITLGATGCGFILNFKEMIRSESLKFVSKFLIETSNLSEKNQFKFCIYDNSCHLSEYCQSKIENGETEYSIFKETYFVIDNFHIKNHCRSKCTEKHSAKNFEELKSINTQICEELFSRISKSKHNTKHMGKNHFIFYYLVLFDSMNKLKYNAFLKN</sequence>
<dbReference type="OrthoDB" id="10071442at2759"/>
<dbReference type="AlphaFoldDB" id="A0A814P4H2"/>
<proteinExistence type="predicted"/>
<protein>
    <recommendedName>
        <fullName evidence="3">CxC5 like cysteine cluster associated with KDZ domain-containing protein</fullName>
    </recommendedName>
</protein>
<dbReference type="Proteomes" id="UP000663879">
    <property type="component" value="Unassembled WGS sequence"/>
</dbReference>
<organism evidence="1 2">
    <name type="scientific">Brachionus calyciflorus</name>
    <dbReference type="NCBI Taxonomy" id="104777"/>
    <lineage>
        <taxon>Eukaryota</taxon>
        <taxon>Metazoa</taxon>
        <taxon>Spiralia</taxon>
        <taxon>Gnathifera</taxon>
        <taxon>Rotifera</taxon>
        <taxon>Eurotatoria</taxon>
        <taxon>Monogononta</taxon>
        <taxon>Pseudotrocha</taxon>
        <taxon>Ploima</taxon>
        <taxon>Brachionidae</taxon>
        <taxon>Brachionus</taxon>
    </lineage>
</organism>
<evidence type="ECO:0000313" key="1">
    <source>
        <dbReference type="EMBL" id="CAF1102745.1"/>
    </source>
</evidence>